<dbReference type="Pfam" id="PF14371">
    <property type="entry name" value="DUF4412"/>
    <property type="match status" value="1"/>
</dbReference>
<dbReference type="InterPro" id="IPR025524">
    <property type="entry name" value="DUF4412"/>
</dbReference>
<evidence type="ECO:0000313" key="2">
    <source>
        <dbReference type="EMBL" id="AWI08640.1"/>
    </source>
</evidence>
<sequence length="237" mass="26971">MKSFIIMKTKRIFFIFTLASLSFLTCGLFAFEGKINMRFTDLARDTEPQNITLYSKGELLRFESAAQNRKDKHAVTIIDHSQRKKTVLMPGRKAYTINWFNGQVAEQIAVDFSQTQFKAADDAEKIAGIDAEKYTGTAQDGKYTELWVTKSLGKFLLKYPGMGVVDAVGSNIEQAAWSKFAYSQDFFVLRAVEYDRKGGAEKSRFEVTEITQEKQKDSLFKIPRGYKKIDATDVKDK</sequence>
<protein>
    <recommendedName>
        <fullName evidence="1">DUF4412 domain-containing protein</fullName>
    </recommendedName>
</protein>
<accession>A0A2U8E1E6</accession>
<dbReference type="EMBL" id="CP023004">
    <property type="protein sequence ID" value="AWI08640.1"/>
    <property type="molecule type" value="Genomic_DNA"/>
</dbReference>
<evidence type="ECO:0000313" key="3">
    <source>
        <dbReference type="Proteomes" id="UP000244896"/>
    </source>
</evidence>
<dbReference type="AlphaFoldDB" id="A0A2U8E1E6"/>
<keyword evidence="3" id="KW-1185">Reference proteome</keyword>
<dbReference type="Proteomes" id="UP000244896">
    <property type="component" value="Chromosome"/>
</dbReference>
<dbReference type="KEGG" id="elut:CKA38_04655"/>
<evidence type="ECO:0000259" key="1">
    <source>
        <dbReference type="Pfam" id="PF14371"/>
    </source>
</evidence>
<gene>
    <name evidence="2" type="ORF">CKA38_04655</name>
</gene>
<feature type="domain" description="DUF4412" evidence="1">
    <location>
        <begin position="31"/>
        <end position="226"/>
    </location>
</feature>
<organism evidence="2 3">
    <name type="scientific">Ereboglobus luteus</name>
    <dbReference type="NCBI Taxonomy" id="1796921"/>
    <lineage>
        <taxon>Bacteria</taxon>
        <taxon>Pseudomonadati</taxon>
        <taxon>Verrucomicrobiota</taxon>
        <taxon>Opitutia</taxon>
        <taxon>Opitutales</taxon>
        <taxon>Opitutaceae</taxon>
        <taxon>Ereboglobus</taxon>
    </lineage>
</organism>
<proteinExistence type="predicted"/>
<name>A0A2U8E1E6_9BACT</name>
<reference evidence="2 3" key="1">
    <citation type="journal article" date="2018" name="Syst. Appl. Microbiol.">
        <title>Ereboglobus luteus gen. nov. sp. nov. from cockroach guts, and new insights into the oxygen relationship of the genera Opitutus and Didymococcus (Verrucomicrobia: Opitutaceae).</title>
        <authorList>
            <person name="Tegtmeier D."/>
            <person name="Belitz A."/>
            <person name="Radek R."/>
            <person name="Heimerl T."/>
            <person name="Brune A."/>
        </authorList>
    </citation>
    <scope>NUCLEOTIDE SEQUENCE [LARGE SCALE GENOMIC DNA]</scope>
    <source>
        <strain evidence="2 3">Ho45</strain>
    </source>
</reference>